<reference evidence="2" key="1">
    <citation type="submission" date="2013-09" db="EMBL/GenBank/DDBJ databases">
        <title>Corchorus olitorius genome sequencing.</title>
        <authorList>
            <person name="Alam M."/>
            <person name="Haque M.S."/>
            <person name="Islam M.S."/>
            <person name="Emdad E.M."/>
            <person name="Islam M.M."/>
            <person name="Ahmed B."/>
            <person name="Halim A."/>
            <person name="Hossen Q.M.M."/>
            <person name="Hossain M.Z."/>
            <person name="Ahmed R."/>
            <person name="Khan M.M."/>
            <person name="Islam R."/>
            <person name="Rashid M.M."/>
            <person name="Khan S.A."/>
            <person name="Rahman M.S."/>
            <person name="Alam M."/>
            <person name="Yahiya A.S."/>
            <person name="Khan M.S."/>
            <person name="Azam M.S."/>
            <person name="Haque T."/>
            <person name="Lashkar M.Z.H."/>
            <person name="Akhand A.I."/>
            <person name="Morshed G."/>
            <person name="Roy S."/>
            <person name="Uddin K.S."/>
            <person name="Rabeya T."/>
            <person name="Hossain A.S."/>
            <person name="Chowdhury A."/>
            <person name="Snigdha A.R."/>
            <person name="Mortoza M.S."/>
            <person name="Matin S.A."/>
            <person name="Hoque S.M.E."/>
            <person name="Islam M.K."/>
            <person name="Roy D.K."/>
            <person name="Haider R."/>
            <person name="Moosa M.M."/>
            <person name="Elias S.M."/>
            <person name="Hasan A.M."/>
            <person name="Jahan S."/>
            <person name="Shafiuddin M."/>
            <person name="Mahmood N."/>
            <person name="Shommy N.S."/>
        </authorList>
    </citation>
    <scope>NUCLEOTIDE SEQUENCE [LARGE SCALE GENOMIC DNA]</scope>
    <source>
        <strain evidence="2">cv. O-4</strain>
    </source>
</reference>
<dbReference type="AlphaFoldDB" id="A0A1R3JRT1"/>
<evidence type="ECO:0000313" key="2">
    <source>
        <dbReference type="Proteomes" id="UP000187203"/>
    </source>
</evidence>
<dbReference type="Proteomes" id="UP000187203">
    <property type="component" value="Unassembled WGS sequence"/>
</dbReference>
<proteinExistence type="predicted"/>
<keyword evidence="2" id="KW-1185">Reference proteome</keyword>
<comment type="caution">
    <text evidence="1">The sequence shown here is derived from an EMBL/GenBank/DDBJ whole genome shotgun (WGS) entry which is preliminary data.</text>
</comment>
<accession>A0A1R3JRT1</accession>
<dbReference type="EMBL" id="AWUE01015434">
    <property type="protein sequence ID" value="OMO97556.1"/>
    <property type="molecule type" value="Genomic_DNA"/>
</dbReference>
<dbReference type="OrthoDB" id="10345330at2759"/>
<name>A0A1R3JRT1_9ROSI</name>
<evidence type="ECO:0000313" key="1">
    <source>
        <dbReference type="EMBL" id="OMO97556.1"/>
    </source>
</evidence>
<organism evidence="1 2">
    <name type="scientific">Corchorus olitorius</name>
    <dbReference type="NCBI Taxonomy" id="93759"/>
    <lineage>
        <taxon>Eukaryota</taxon>
        <taxon>Viridiplantae</taxon>
        <taxon>Streptophyta</taxon>
        <taxon>Embryophyta</taxon>
        <taxon>Tracheophyta</taxon>
        <taxon>Spermatophyta</taxon>
        <taxon>Magnoliopsida</taxon>
        <taxon>eudicotyledons</taxon>
        <taxon>Gunneridae</taxon>
        <taxon>Pentapetalae</taxon>
        <taxon>rosids</taxon>
        <taxon>malvids</taxon>
        <taxon>Malvales</taxon>
        <taxon>Malvaceae</taxon>
        <taxon>Grewioideae</taxon>
        <taxon>Apeibeae</taxon>
        <taxon>Corchorus</taxon>
    </lineage>
</organism>
<sequence length="32" mass="3616">MSATVVARQKDFPAKTITSFHYEFIASNITQI</sequence>
<protein>
    <submittedName>
        <fullName evidence="1">Uncharacterized protein</fullName>
    </submittedName>
</protein>
<gene>
    <name evidence="1" type="ORF">COLO4_14533</name>
</gene>